<dbReference type="SUPFAM" id="SSF53850">
    <property type="entry name" value="Periplasmic binding protein-like II"/>
    <property type="match status" value="1"/>
</dbReference>
<evidence type="ECO:0000313" key="1">
    <source>
        <dbReference type="EMBL" id="KAB0265532.1"/>
    </source>
</evidence>
<accession>A0A5N3P726</accession>
<gene>
    <name evidence="1" type="ORF">FEZ63_17820</name>
</gene>
<proteinExistence type="predicted"/>
<dbReference type="Proteomes" id="UP000325684">
    <property type="component" value="Unassembled WGS sequence"/>
</dbReference>
<dbReference type="RefSeq" id="WP_150946988.1">
    <property type="nucleotide sequence ID" value="NZ_VCMV01000033.1"/>
</dbReference>
<keyword evidence="2" id="KW-1185">Reference proteome</keyword>
<organism evidence="1 2">
    <name type="scientific">Microvirga brassicacearum</name>
    <dbReference type="NCBI Taxonomy" id="2580413"/>
    <lineage>
        <taxon>Bacteria</taxon>
        <taxon>Pseudomonadati</taxon>
        <taxon>Pseudomonadota</taxon>
        <taxon>Alphaproteobacteria</taxon>
        <taxon>Hyphomicrobiales</taxon>
        <taxon>Methylobacteriaceae</taxon>
        <taxon>Microvirga</taxon>
    </lineage>
</organism>
<protein>
    <submittedName>
        <fullName evidence="1">Nitrate ABC transporter substrate-binding protein</fullName>
    </submittedName>
</protein>
<comment type="caution">
    <text evidence="1">The sequence shown here is derived from an EMBL/GenBank/DDBJ whole genome shotgun (WGS) entry which is preliminary data.</text>
</comment>
<dbReference type="EMBL" id="VCMV01000033">
    <property type="protein sequence ID" value="KAB0265532.1"/>
    <property type="molecule type" value="Genomic_DNA"/>
</dbReference>
<dbReference type="PANTHER" id="PTHR30024">
    <property type="entry name" value="ALIPHATIC SULFONATES-BINDING PROTEIN-RELATED"/>
    <property type="match status" value="1"/>
</dbReference>
<evidence type="ECO:0000313" key="2">
    <source>
        <dbReference type="Proteomes" id="UP000325684"/>
    </source>
</evidence>
<reference evidence="1 2" key="1">
    <citation type="journal article" date="2019" name="Microorganisms">
        <title>Genome Insights into the Novel Species Microvirga brassicacearum, a Rapeseed Endophyte with Biotechnological Potential.</title>
        <authorList>
            <person name="Jimenez-Gomez A."/>
            <person name="Saati-Santamaria Z."/>
            <person name="Igual J.M."/>
            <person name="Rivas R."/>
            <person name="Mateos P.F."/>
            <person name="Garcia-Fraile P."/>
        </authorList>
    </citation>
    <scope>NUCLEOTIDE SEQUENCE [LARGE SCALE GENOMIC DNA]</scope>
    <source>
        <strain evidence="1 2">CDVBN77</strain>
    </source>
</reference>
<dbReference type="Pfam" id="PF12974">
    <property type="entry name" value="Phosphonate-bd"/>
    <property type="match status" value="1"/>
</dbReference>
<name>A0A5N3P726_9HYPH</name>
<dbReference type="Gene3D" id="3.40.190.10">
    <property type="entry name" value="Periplasmic binding protein-like II"/>
    <property type="match status" value="2"/>
</dbReference>
<sequence>MTTTNVNIVLRAYDQFCPLIIGAIETPGVKINVNFNTPLSNEFPEDIHAAEVSFNRYVMARANGDHRLVGIPAFVLRGFRHRNYIVRHDSPLESLADLKGKRVGSNSWSDTGTMWARAALREAGVEVKDVQWVIGHLDEKIKMKPKTSFDVEPPEGSHFLGEHETLSDGLRAGTIDAVTTAFMPPSVYEVNGEFRRLVRDFRTAETEYHQRTGIYPGFHVMAFQRSFAESNPDAVLAVYDALRASWENWWLKVKNFGEASPWAIAEAETMIRDFPEDTPPFGLHQPAHRKMLETMCHEQYAQGVVKAPADPTKLFSDFEAIAKATGR</sequence>
<dbReference type="OrthoDB" id="8689594at2"/>
<dbReference type="AlphaFoldDB" id="A0A5N3P726"/>